<name>A0A284R5W1_ARMOS</name>
<organism evidence="1 2">
    <name type="scientific">Armillaria ostoyae</name>
    <name type="common">Armillaria root rot fungus</name>
    <dbReference type="NCBI Taxonomy" id="47428"/>
    <lineage>
        <taxon>Eukaryota</taxon>
        <taxon>Fungi</taxon>
        <taxon>Dikarya</taxon>
        <taxon>Basidiomycota</taxon>
        <taxon>Agaricomycotina</taxon>
        <taxon>Agaricomycetes</taxon>
        <taxon>Agaricomycetidae</taxon>
        <taxon>Agaricales</taxon>
        <taxon>Marasmiineae</taxon>
        <taxon>Physalacriaceae</taxon>
        <taxon>Armillaria</taxon>
    </lineage>
</organism>
<evidence type="ECO:0000313" key="1">
    <source>
        <dbReference type="EMBL" id="SJL04099.1"/>
    </source>
</evidence>
<keyword evidence="2" id="KW-1185">Reference proteome</keyword>
<sequence length="104" mass="11300">MCFGTFPSSAELDVATRLYSFQHAQLPGALKQQQFRCQPAPTSASETGSRTGRTQSDQLIIAATILGVSILVETLSECDNDISVYKKAGTEKHFSPVLGHQKKK</sequence>
<gene>
    <name evidence="1" type="ORF">ARMOST_07458</name>
</gene>
<dbReference type="AlphaFoldDB" id="A0A284R5W1"/>
<proteinExistence type="predicted"/>
<dbReference type="Proteomes" id="UP000219338">
    <property type="component" value="Unassembled WGS sequence"/>
</dbReference>
<dbReference type="EMBL" id="FUEG01000004">
    <property type="protein sequence ID" value="SJL04099.1"/>
    <property type="molecule type" value="Genomic_DNA"/>
</dbReference>
<protein>
    <submittedName>
        <fullName evidence="1">Uncharacterized protein</fullName>
    </submittedName>
</protein>
<evidence type="ECO:0000313" key="2">
    <source>
        <dbReference type="Proteomes" id="UP000219338"/>
    </source>
</evidence>
<reference evidence="2" key="1">
    <citation type="journal article" date="2017" name="Nat. Ecol. Evol.">
        <title>Genome expansion and lineage-specific genetic innovations in the forest pathogenic fungi Armillaria.</title>
        <authorList>
            <person name="Sipos G."/>
            <person name="Prasanna A.N."/>
            <person name="Walter M.C."/>
            <person name="O'Connor E."/>
            <person name="Balint B."/>
            <person name="Krizsan K."/>
            <person name="Kiss B."/>
            <person name="Hess J."/>
            <person name="Varga T."/>
            <person name="Slot J."/>
            <person name="Riley R."/>
            <person name="Boka B."/>
            <person name="Rigling D."/>
            <person name="Barry K."/>
            <person name="Lee J."/>
            <person name="Mihaltcheva S."/>
            <person name="LaButti K."/>
            <person name="Lipzen A."/>
            <person name="Waldron R."/>
            <person name="Moloney N.M."/>
            <person name="Sperisen C."/>
            <person name="Kredics L."/>
            <person name="Vagvoelgyi C."/>
            <person name="Patrignani A."/>
            <person name="Fitzpatrick D."/>
            <person name="Nagy I."/>
            <person name="Doyle S."/>
            <person name="Anderson J.B."/>
            <person name="Grigoriev I.V."/>
            <person name="Gueldener U."/>
            <person name="Muensterkoetter M."/>
            <person name="Nagy L.G."/>
        </authorList>
    </citation>
    <scope>NUCLEOTIDE SEQUENCE [LARGE SCALE GENOMIC DNA]</scope>
    <source>
        <strain evidence="2">C18/9</strain>
    </source>
</reference>
<accession>A0A284R5W1</accession>